<dbReference type="GO" id="GO:0098003">
    <property type="term" value="P:viral tail assembly"/>
    <property type="evidence" value="ECO:0007669"/>
    <property type="project" value="UniProtKB-KW"/>
</dbReference>
<keyword evidence="2" id="KW-0175">Coiled coil</keyword>
<protein>
    <submittedName>
        <fullName evidence="4">Minor tail protein</fullName>
    </submittedName>
</protein>
<sequence>MSDFIAQIRAQLDTSPAESQMQSFLAKYKNEPIKLKVSVDQGSGLSDLTKQIKSIQNQTIRFKVNSSSSGLKSVVNSTKKDFAMLKNLAGEISQKQIKIAGLNESKNGNQISVLSTQLNKLESDFGNLYSTLGKNLNTDQLDHLNNILVKASDKVGELNAKSKDLSNNASKATKAFSFDDAITASNRTLAWLKNNSKAAKEYGDALEKLARQQKMATSSEELKGFTRQVNVLKSEAASKGKIGMSWSADFGRAIKQIGQFAGVYGIIQRFAFEVPRQLVQAVRDVNAAQIELAKVSDSPDFKLKAYWDEAAVSAKKYGATISDVISSTADWSRLGYNLDQAKKLSDATTLLQKVGDNMTQESSAKGLISTLRGFQMEANEVESIVDKINEVANTQPIDTSGLFEGLERSASSMDAANNSLEQTIALITAANSVVQDPTSVGTSFKTRFFRNCLYVQKCA</sequence>
<feature type="domain" description="Phage tail tape measure protein" evidence="3">
    <location>
        <begin position="313"/>
        <end position="446"/>
    </location>
</feature>
<keyword evidence="1" id="KW-1188">Viral release from host cell</keyword>
<keyword evidence="1" id="KW-1245">Viral tail assembly</keyword>
<organism evidence="4">
    <name type="scientific">Siphoviridae sp. ctZd434</name>
    <dbReference type="NCBI Taxonomy" id="2825559"/>
    <lineage>
        <taxon>Viruses</taxon>
        <taxon>Duplodnaviria</taxon>
        <taxon>Heunggongvirae</taxon>
        <taxon>Uroviricota</taxon>
        <taxon>Caudoviricetes</taxon>
    </lineage>
</organism>
<evidence type="ECO:0000313" key="4">
    <source>
        <dbReference type="EMBL" id="DAF93861.1"/>
    </source>
</evidence>
<reference evidence="4" key="1">
    <citation type="journal article" date="2021" name="Proc. Natl. Acad. Sci. U.S.A.">
        <title>A Catalog of Tens of Thousands of Viruses from Human Metagenomes Reveals Hidden Associations with Chronic Diseases.</title>
        <authorList>
            <person name="Tisza M.J."/>
            <person name="Buck C.B."/>
        </authorList>
    </citation>
    <scope>NUCLEOTIDE SEQUENCE</scope>
    <source>
        <strain evidence="4">CtZd434</strain>
    </source>
</reference>
<feature type="coiled-coil region" evidence="2">
    <location>
        <begin position="141"/>
        <end position="168"/>
    </location>
</feature>
<evidence type="ECO:0000256" key="2">
    <source>
        <dbReference type="SAM" id="Coils"/>
    </source>
</evidence>
<proteinExistence type="predicted"/>
<name>A0A8S5UHA2_9CAUD</name>
<dbReference type="EMBL" id="BK016088">
    <property type="protein sequence ID" value="DAF93861.1"/>
    <property type="molecule type" value="Genomic_DNA"/>
</dbReference>
<dbReference type="Pfam" id="PF10145">
    <property type="entry name" value="PhageMin_Tail"/>
    <property type="match status" value="1"/>
</dbReference>
<evidence type="ECO:0000256" key="1">
    <source>
        <dbReference type="ARBA" id="ARBA00022465"/>
    </source>
</evidence>
<accession>A0A8S5UHA2</accession>
<dbReference type="NCBIfam" id="TIGR01760">
    <property type="entry name" value="tape_meas_TP901"/>
    <property type="match status" value="1"/>
</dbReference>
<dbReference type="InterPro" id="IPR010090">
    <property type="entry name" value="Phage_tape_meas"/>
</dbReference>
<evidence type="ECO:0000259" key="3">
    <source>
        <dbReference type="Pfam" id="PF10145"/>
    </source>
</evidence>